<feature type="transmembrane region" description="Helical" evidence="6">
    <location>
        <begin position="46"/>
        <end position="68"/>
    </location>
</feature>
<feature type="transmembrane region" description="Helical" evidence="6">
    <location>
        <begin position="132"/>
        <end position="151"/>
    </location>
</feature>
<feature type="transmembrane region" description="Helical" evidence="6">
    <location>
        <begin position="307"/>
        <end position="328"/>
    </location>
</feature>
<comment type="catalytic activity">
    <reaction evidence="6">
        <text>L-lysyl-tRNA(Lys) + a 1,2-diacyl-sn-glycero-3-phospho-(1'-sn-glycerol) = a 1,2-diacyl-sn-glycero-3-phospho-1'-(3'-O-L-lysyl)-sn-glycerol + tRNA(Lys)</text>
        <dbReference type="Rhea" id="RHEA:10668"/>
        <dbReference type="Rhea" id="RHEA-COMP:9696"/>
        <dbReference type="Rhea" id="RHEA-COMP:9697"/>
        <dbReference type="ChEBI" id="CHEBI:64716"/>
        <dbReference type="ChEBI" id="CHEBI:75792"/>
        <dbReference type="ChEBI" id="CHEBI:78442"/>
        <dbReference type="ChEBI" id="CHEBI:78529"/>
        <dbReference type="EC" id="2.3.2.3"/>
    </reaction>
</comment>
<comment type="function">
    <text evidence="6">Catalyzes the transfer of a lysyl group from L-lysyl-tRNA(Lys) to membrane-bound phosphatidylglycerol (PG), which produces lysylphosphatidylglycerol (LPG), a major component of the bacterial membrane with a positive net charge. LPG synthesis contributes to bacterial virulence as it is involved in the resistance mechanism against cationic antimicrobial peptides (CAMP) produces by the host's immune system (defensins, cathelicidins) and by the competing microorganisms.</text>
</comment>
<protein>
    <recommendedName>
        <fullName evidence="6">Phosphatidylglycerol lysyltransferase</fullName>
        <ecNumber evidence="6">2.3.2.3</ecNumber>
    </recommendedName>
    <alternativeName>
        <fullName evidence="6">Lysylphosphatidylglycerol synthase</fullName>
    </alternativeName>
</protein>
<keyword evidence="3 6" id="KW-0812">Transmembrane</keyword>
<keyword evidence="6" id="KW-0808">Transferase</keyword>
<evidence type="ECO:0000313" key="8">
    <source>
        <dbReference type="Proteomes" id="UP001299235"/>
    </source>
</evidence>
<dbReference type="PANTHER" id="PTHR37693:SF1">
    <property type="entry name" value="INTEGRAL MEMBRANE PROTEIN"/>
    <property type="match status" value="1"/>
</dbReference>
<feature type="transmembrane region" description="Helical" evidence="6">
    <location>
        <begin position="232"/>
        <end position="251"/>
    </location>
</feature>
<keyword evidence="8" id="KW-1185">Reference proteome</keyword>
<proteinExistence type="inferred from homology"/>
<evidence type="ECO:0000256" key="6">
    <source>
        <dbReference type="RuleBase" id="RU363042"/>
    </source>
</evidence>
<dbReference type="EC" id="2.3.2.3" evidence="6"/>
<dbReference type="Pfam" id="PF03706">
    <property type="entry name" value="LPG_synthase_TM"/>
    <property type="match status" value="1"/>
</dbReference>
<sequence length="334" mass="37661">MKNKKKHFITAILATLFLILVLYLIFHDSLGEIKTQLFQADKKALLILVIFGNLYVLLDGWVLHYMIVKNLEKCTFWQAIRLAYMVVFFNVTTFAAGTKPAQIYDLYQESQIKPGKSFGILTMEYVSHKLTIVLYAAVMLCFFHTVLFQVSGLEKNYLLTGFGVSFAILLFLTMFCINQKFAPWLLRCSDHIKKEKIKEKAKAGIAQMEDFSRVGSVVIKDKQQWIGLIFRNAVKMTCLYALPAVAIFAVTGERLPLSVLECLAFSSVMQLLIGVIPSSGGTGSTELVFLMLFGSMTEKSVCGAAMILYRMATYYLPFLISIPLLFFGKRSTEA</sequence>
<reference evidence="7 8" key="1">
    <citation type="submission" date="2021-10" db="EMBL/GenBank/DDBJ databases">
        <title>Anaerobic single-cell dispensing facilitates the cultivation of human gut bacteria.</title>
        <authorList>
            <person name="Afrizal A."/>
        </authorList>
    </citation>
    <scope>NUCLEOTIDE SEQUENCE [LARGE SCALE GENOMIC DNA]</scope>
    <source>
        <strain evidence="7 8">CLA-AA-H246</strain>
    </source>
</reference>
<evidence type="ECO:0000256" key="3">
    <source>
        <dbReference type="ARBA" id="ARBA00022692"/>
    </source>
</evidence>
<comment type="subcellular location">
    <subcellularLocation>
        <location evidence="1 6">Cell membrane</location>
        <topology evidence="1 6">Multi-pass membrane protein</topology>
    </subcellularLocation>
</comment>
<evidence type="ECO:0000256" key="2">
    <source>
        <dbReference type="ARBA" id="ARBA00022475"/>
    </source>
</evidence>
<gene>
    <name evidence="6" type="primary">mprF</name>
    <name evidence="7" type="ORF">LKD42_02120</name>
</gene>
<comment type="similarity">
    <text evidence="6">Belongs to the LPG synthase family.</text>
</comment>
<keyword evidence="4 6" id="KW-1133">Transmembrane helix</keyword>
<dbReference type="Proteomes" id="UP001299235">
    <property type="component" value="Unassembled WGS sequence"/>
</dbReference>
<keyword evidence="2" id="KW-1003">Cell membrane</keyword>
<organism evidence="7 8">
    <name type="scientific">Hominisplanchenecus faecis</name>
    <dbReference type="NCBI Taxonomy" id="2885351"/>
    <lineage>
        <taxon>Bacteria</taxon>
        <taxon>Bacillati</taxon>
        <taxon>Bacillota</taxon>
        <taxon>Clostridia</taxon>
        <taxon>Lachnospirales</taxon>
        <taxon>Lachnospiraceae</taxon>
        <taxon>Hominisplanchenecus</taxon>
    </lineage>
</organism>
<accession>A0ABS8ESF3</accession>
<dbReference type="InterPro" id="IPR022791">
    <property type="entry name" value="L-PG_synthase/AglD"/>
</dbReference>
<keyword evidence="6" id="KW-0046">Antibiotic resistance</keyword>
<comment type="caution">
    <text evidence="7">The sequence shown here is derived from an EMBL/GenBank/DDBJ whole genome shotgun (WGS) entry which is preliminary data.</text>
</comment>
<evidence type="ECO:0000256" key="5">
    <source>
        <dbReference type="ARBA" id="ARBA00023136"/>
    </source>
</evidence>
<dbReference type="PANTHER" id="PTHR37693">
    <property type="entry name" value="PHOSPHATIDYLGLYCEROL LYSYLTRANSFERASE"/>
    <property type="match status" value="1"/>
</dbReference>
<evidence type="ECO:0000256" key="1">
    <source>
        <dbReference type="ARBA" id="ARBA00004651"/>
    </source>
</evidence>
<feature type="transmembrane region" description="Helical" evidence="6">
    <location>
        <begin position="157"/>
        <end position="177"/>
    </location>
</feature>
<dbReference type="RefSeq" id="WP_248834673.1">
    <property type="nucleotide sequence ID" value="NZ_JAJEQE010000004.1"/>
</dbReference>
<dbReference type="EMBL" id="JAJEQE010000004">
    <property type="protein sequence ID" value="MCC2148055.1"/>
    <property type="molecule type" value="Genomic_DNA"/>
</dbReference>
<keyword evidence="6" id="KW-0443">Lipid metabolism</keyword>
<feature type="transmembrane region" description="Helical" evidence="6">
    <location>
        <begin position="7"/>
        <end position="26"/>
    </location>
</feature>
<evidence type="ECO:0000256" key="4">
    <source>
        <dbReference type="ARBA" id="ARBA00022989"/>
    </source>
</evidence>
<name>A0ABS8ESF3_9FIRM</name>
<feature type="transmembrane region" description="Helical" evidence="6">
    <location>
        <begin position="271"/>
        <end position="295"/>
    </location>
</feature>
<keyword evidence="5 6" id="KW-0472">Membrane</keyword>
<evidence type="ECO:0000313" key="7">
    <source>
        <dbReference type="EMBL" id="MCC2148055.1"/>
    </source>
</evidence>